<protein>
    <recommendedName>
        <fullName evidence="14">ADP/ATP translocase</fullName>
    </recommendedName>
    <alternativeName>
        <fullName evidence="14">ADP,ATP carrier protein</fullName>
    </alternativeName>
</protein>
<evidence type="ECO:0000256" key="2">
    <source>
        <dbReference type="ARBA" id="ARBA00006375"/>
    </source>
</evidence>
<dbReference type="GO" id="GO:0005471">
    <property type="term" value="F:ATP:ADP antiporter activity"/>
    <property type="evidence" value="ECO:0007669"/>
    <property type="project" value="UniProtKB-UniRule"/>
</dbReference>
<comment type="subcellular location">
    <subcellularLocation>
        <location evidence="14">Membrane</location>
        <topology evidence="14">Multi-pass membrane protein</topology>
    </subcellularLocation>
    <subcellularLocation>
        <location evidence="1">Mitochondrion inner membrane</location>
        <topology evidence="1">Multi-pass membrane protein</topology>
    </subcellularLocation>
</comment>
<evidence type="ECO:0000256" key="12">
    <source>
        <dbReference type="PROSITE-ProRule" id="PRU00282"/>
    </source>
</evidence>
<comment type="subunit">
    <text evidence="14">Monomer.</text>
</comment>
<dbReference type="Pfam" id="PF00153">
    <property type="entry name" value="Mito_carr"/>
    <property type="match status" value="1"/>
</dbReference>
<dbReference type="AlphaFoldDB" id="D2VBI1"/>
<keyword evidence="10 12" id="KW-0472">Membrane</keyword>
<dbReference type="VEuPathDB" id="AmoebaDB:NAEGRDRAFT_66225"/>
<evidence type="ECO:0000256" key="8">
    <source>
        <dbReference type="ARBA" id="ARBA00022989"/>
    </source>
</evidence>
<evidence type="ECO:0000256" key="1">
    <source>
        <dbReference type="ARBA" id="ARBA00004448"/>
    </source>
</evidence>
<keyword evidence="5 12" id="KW-0812">Transmembrane</keyword>
<dbReference type="InterPro" id="IPR002113">
    <property type="entry name" value="ADT_euk_type"/>
</dbReference>
<dbReference type="GeneID" id="8859023"/>
<dbReference type="InterPro" id="IPR018108">
    <property type="entry name" value="MCP_transmembrane"/>
</dbReference>
<keyword evidence="6" id="KW-0677">Repeat</keyword>
<dbReference type="KEGG" id="ngr:NAEGRDRAFT_66225"/>
<comment type="catalytic activity">
    <reaction evidence="11">
        <text>ADP(in) + ATP(out) = ADP(out) + ATP(in)</text>
        <dbReference type="Rhea" id="RHEA:34999"/>
        <dbReference type="ChEBI" id="CHEBI:30616"/>
        <dbReference type="ChEBI" id="CHEBI:456216"/>
    </reaction>
    <physiologicalReaction direction="left-to-right" evidence="11">
        <dbReference type="Rhea" id="RHEA:35000"/>
    </physiologicalReaction>
</comment>
<dbReference type="Gene3D" id="1.50.40.10">
    <property type="entry name" value="Mitochondrial carrier domain"/>
    <property type="match status" value="1"/>
</dbReference>
<keyword evidence="7" id="KW-0999">Mitochondrion inner membrane</keyword>
<dbReference type="InParanoid" id="D2VBI1"/>
<dbReference type="GO" id="GO:0140021">
    <property type="term" value="P:mitochondrial ADP transmembrane transport"/>
    <property type="evidence" value="ECO:0007669"/>
    <property type="project" value="InterPro"/>
</dbReference>
<evidence type="ECO:0000256" key="9">
    <source>
        <dbReference type="ARBA" id="ARBA00023128"/>
    </source>
</evidence>
<name>D2VBI1_NAEGR</name>
<evidence type="ECO:0000256" key="3">
    <source>
        <dbReference type="ARBA" id="ARBA00022448"/>
    </source>
</evidence>
<evidence type="ECO:0000256" key="14">
    <source>
        <dbReference type="RuleBase" id="RU368008"/>
    </source>
</evidence>
<evidence type="ECO:0000313" key="15">
    <source>
        <dbReference type="EMBL" id="EFC45802.1"/>
    </source>
</evidence>
<keyword evidence="3 13" id="KW-0813">Transport</keyword>
<dbReference type="PROSITE" id="PS50920">
    <property type="entry name" value="SOLCAR"/>
    <property type="match status" value="1"/>
</dbReference>
<organism evidence="16">
    <name type="scientific">Naegleria gruberi</name>
    <name type="common">Amoeba</name>
    <dbReference type="NCBI Taxonomy" id="5762"/>
    <lineage>
        <taxon>Eukaryota</taxon>
        <taxon>Discoba</taxon>
        <taxon>Heterolobosea</taxon>
        <taxon>Tetramitia</taxon>
        <taxon>Eutetramitia</taxon>
        <taxon>Vahlkampfiidae</taxon>
        <taxon>Naegleria</taxon>
    </lineage>
</organism>
<keyword evidence="9" id="KW-0496">Mitochondrion</keyword>
<comment type="similarity">
    <text evidence="2 13">Belongs to the mitochondrial carrier (TC 2.A.29) family.</text>
</comment>
<evidence type="ECO:0000256" key="5">
    <source>
        <dbReference type="ARBA" id="ARBA00022692"/>
    </source>
</evidence>
<evidence type="ECO:0000256" key="11">
    <source>
        <dbReference type="ARBA" id="ARBA00024143"/>
    </source>
</evidence>
<evidence type="ECO:0000256" key="4">
    <source>
        <dbReference type="ARBA" id="ARBA00022449"/>
    </source>
</evidence>
<gene>
    <name evidence="15" type="ORF">NAEGRDRAFT_66225</name>
</gene>
<dbReference type="RefSeq" id="XP_002678546.1">
    <property type="nucleotide sequence ID" value="XM_002678500.1"/>
</dbReference>
<evidence type="ECO:0000313" key="16">
    <source>
        <dbReference type="Proteomes" id="UP000006671"/>
    </source>
</evidence>
<sequence length="164" mass="18436">MSATEMQPKSYPIFAFLRDFSITGGVYFASCTITNPIRGAVFHLGTQDIFSDKPKYTGIINYLVNTVKNNGIRGLWAFNVGIYLREVSGVAFNFAFHASFKKILPQFSPVNNQLEYMLMQFISGGLAVLTTRSFQHPLDFLSTYEYRDLKPGFRACFNGLGDVV</sequence>
<dbReference type="PANTHER" id="PTHR45635:SF14">
    <property type="entry name" value="ADP_ATP TRANSLOCASE"/>
    <property type="match status" value="1"/>
</dbReference>
<evidence type="ECO:0000256" key="6">
    <source>
        <dbReference type="ARBA" id="ARBA00022737"/>
    </source>
</evidence>
<keyword evidence="8" id="KW-1133">Transmembrane helix</keyword>
<dbReference type="eggNOG" id="KOG0749">
    <property type="taxonomic scope" value="Eukaryota"/>
</dbReference>
<dbReference type="SUPFAM" id="SSF103506">
    <property type="entry name" value="Mitochondrial carrier"/>
    <property type="match status" value="1"/>
</dbReference>
<dbReference type="GO" id="GO:0005743">
    <property type="term" value="C:mitochondrial inner membrane"/>
    <property type="evidence" value="ECO:0007669"/>
    <property type="project" value="UniProtKB-SubCell"/>
</dbReference>
<keyword evidence="16" id="KW-1185">Reference proteome</keyword>
<feature type="repeat" description="Solcar" evidence="12">
    <location>
        <begin position="14"/>
        <end position="103"/>
    </location>
</feature>
<dbReference type="InterPro" id="IPR023395">
    <property type="entry name" value="MCP_dom_sf"/>
</dbReference>
<dbReference type="STRING" id="5762.D2VBI1"/>
<accession>D2VBI1</accession>
<evidence type="ECO:0000256" key="13">
    <source>
        <dbReference type="RuleBase" id="RU000488"/>
    </source>
</evidence>
<proteinExistence type="inferred from homology"/>
<dbReference type="GO" id="GO:1990544">
    <property type="term" value="P:mitochondrial ATP transmembrane transport"/>
    <property type="evidence" value="ECO:0007669"/>
    <property type="project" value="InterPro"/>
</dbReference>
<dbReference type="PANTHER" id="PTHR45635">
    <property type="entry name" value="ADP,ATP CARRIER PROTEIN 1-RELATED-RELATED"/>
    <property type="match status" value="1"/>
</dbReference>
<evidence type="ECO:0000256" key="7">
    <source>
        <dbReference type="ARBA" id="ARBA00022792"/>
    </source>
</evidence>
<dbReference type="Proteomes" id="UP000006671">
    <property type="component" value="Unassembled WGS sequence"/>
</dbReference>
<dbReference type="EMBL" id="GG738861">
    <property type="protein sequence ID" value="EFC45802.1"/>
    <property type="molecule type" value="Genomic_DNA"/>
</dbReference>
<evidence type="ECO:0000256" key="10">
    <source>
        <dbReference type="ARBA" id="ARBA00023136"/>
    </source>
</evidence>
<comment type="function">
    <text evidence="14">Catalyzes the exchange of ADP and ATP across the membrane.</text>
</comment>
<keyword evidence="4" id="KW-0050">Antiport</keyword>
<reference evidence="15 16" key="1">
    <citation type="journal article" date="2010" name="Cell">
        <title>The genome of Naegleria gruberi illuminates early eukaryotic versatility.</title>
        <authorList>
            <person name="Fritz-Laylin L.K."/>
            <person name="Prochnik S.E."/>
            <person name="Ginger M.L."/>
            <person name="Dacks J.B."/>
            <person name="Carpenter M.L."/>
            <person name="Field M.C."/>
            <person name="Kuo A."/>
            <person name="Paredez A."/>
            <person name="Chapman J."/>
            <person name="Pham J."/>
            <person name="Shu S."/>
            <person name="Neupane R."/>
            <person name="Cipriano M."/>
            <person name="Mancuso J."/>
            <person name="Tu H."/>
            <person name="Salamov A."/>
            <person name="Lindquist E."/>
            <person name="Shapiro H."/>
            <person name="Lucas S."/>
            <person name="Grigoriev I.V."/>
            <person name="Cande W.Z."/>
            <person name="Fulton C."/>
            <person name="Rokhsar D.S."/>
            <person name="Dawson S.C."/>
        </authorList>
    </citation>
    <scope>NUCLEOTIDE SEQUENCE [LARGE SCALE GENOMIC DNA]</scope>
    <source>
        <strain evidence="15 16">NEG-M</strain>
    </source>
</reference>